<gene>
    <name evidence="2" type="ORF">D8M03_06340</name>
    <name evidence="1" type="ORF">D8M03_12515</name>
</gene>
<reference evidence="2" key="2">
    <citation type="submission" date="2018-10" db="EMBL/GenBank/DDBJ databases">
        <authorList>
            <person name="Yu J."/>
        </authorList>
    </citation>
    <scope>NUCLEOTIDE SEQUENCE</scope>
    <source>
        <strain evidence="2">DSM 100506</strain>
    </source>
</reference>
<evidence type="ECO:0000313" key="3">
    <source>
        <dbReference type="Proteomes" id="UP000272238"/>
    </source>
</evidence>
<dbReference type="EMBL" id="RBZN01000034">
    <property type="protein sequence ID" value="RKQ15134.1"/>
    <property type="molecule type" value="Genomic_DNA"/>
</dbReference>
<dbReference type="Proteomes" id="UP000272238">
    <property type="component" value="Unassembled WGS sequence"/>
</dbReference>
<accession>A0A494Z6G3</accession>
<protein>
    <submittedName>
        <fullName evidence="2">Transposase</fullName>
    </submittedName>
</protein>
<comment type="caution">
    <text evidence="2">The sequence shown here is derived from an EMBL/GenBank/DDBJ whole genome shotgun (WGS) entry which is preliminary data.</text>
</comment>
<dbReference type="EMBL" id="RBZN01000010">
    <property type="protein sequence ID" value="RKQ18144.1"/>
    <property type="molecule type" value="Genomic_DNA"/>
</dbReference>
<proteinExistence type="predicted"/>
<name>A0A494Z6G3_9BACL</name>
<reference evidence="2 3" key="1">
    <citation type="journal article" date="2016" name="Antonie Van Leeuwenhoek">
        <title>Lysinibacillus endophyticus sp. nov., an indole-3-acetic acid producing endophytic bacterium isolated from corn root (Zea mays cv. Xinken-5).</title>
        <authorList>
            <person name="Yu J."/>
            <person name="Guan X."/>
            <person name="Liu C."/>
            <person name="Xiang W."/>
            <person name="Yu Z."/>
            <person name="Liu X."/>
            <person name="Wang G."/>
        </authorList>
    </citation>
    <scope>NUCLEOTIDE SEQUENCE [LARGE SCALE GENOMIC DNA]</scope>
    <source>
        <strain evidence="2 3">DSM 100506</strain>
    </source>
</reference>
<evidence type="ECO:0000313" key="1">
    <source>
        <dbReference type="EMBL" id="RKQ15134.1"/>
    </source>
</evidence>
<sequence length="27" mass="3114">RILHHASVVTITGDSYRLKQHLEPVNE</sequence>
<feature type="non-terminal residue" evidence="2">
    <location>
        <position position="1"/>
    </location>
</feature>
<evidence type="ECO:0000313" key="2">
    <source>
        <dbReference type="EMBL" id="RKQ18144.1"/>
    </source>
</evidence>
<keyword evidence="3" id="KW-1185">Reference proteome</keyword>
<dbReference type="AlphaFoldDB" id="A0A494Z6G3"/>
<organism evidence="2 3">
    <name type="scientific">Ureibacillus endophyticus</name>
    <dbReference type="NCBI Taxonomy" id="1978490"/>
    <lineage>
        <taxon>Bacteria</taxon>
        <taxon>Bacillati</taxon>
        <taxon>Bacillota</taxon>
        <taxon>Bacilli</taxon>
        <taxon>Bacillales</taxon>
        <taxon>Caryophanaceae</taxon>
        <taxon>Ureibacillus</taxon>
    </lineage>
</organism>